<dbReference type="Gene3D" id="1.20.1070.10">
    <property type="entry name" value="Rhodopsin 7-helix transmembrane proteins"/>
    <property type="match status" value="1"/>
</dbReference>
<dbReference type="PROSITE" id="PS50262">
    <property type="entry name" value="G_PROTEIN_RECEP_F1_2"/>
    <property type="match status" value="1"/>
</dbReference>
<evidence type="ECO:0000313" key="11">
    <source>
        <dbReference type="RefSeq" id="XP_017776970.1"/>
    </source>
</evidence>
<evidence type="ECO:0000256" key="7">
    <source>
        <dbReference type="ARBA" id="ARBA00023224"/>
    </source>
</evidence>
<dbReference type="Proteomes" id="UP000695000">
    <property type="component" value="Unplaced"/>
</dbReference>
<feature type="transmembrane region" description="Helical" evidence="8">
    <location>
        <begin position="90"/>
        <end position="113"/>
    </location>
</feature>
<evidence type="ECO:0000313" key="10">
    <source>
        <dbReference type="Proteomes" id="UP000695000"/>
    </source>
</evidence>
<comment type="subcellular location">
    <subcellularLocation>
        <location evidence="1">Membrane</location>
        <topology evidence="1">Multi-pass membrane protein</topology>
    </subcellularLocation>
</comment>
<organism evidence="10 11">
    <name type="scientific">Nicrophorus vespilloides</name>
    <name type="common">Boreal carrion beetle</name>
    <dbReference type="NCBI Taxonomy" id="110193"/>
    <lineage>
        <taxon>Eukaryota</taxon>
        <taxon>Metazoa</taxon>
        <taxon>Ecdysozoa</taxon>
        <taxon>Arthropoda</taxon>
        <taxon>Hexapoda</taxon>
        <taxon>Insecta</taxon>
        <taxon>Pterygota</taxon>
        <taxon>Neoptera</taxon>
        <taxon>Endopterygota</taxon>
        <taxon>Coleoptera</taxon>
        <taxon>Polyphaga</taxon>
        <taxon>Staphyliniformia</taxon>
        <taxon>Silphidae</taxon>
        <taxon>Nicrophorinae</taxon>
        <taxon>Nicrophorus</taxon>
    </lineage>
</organism>
<keyword evidence="4" id="KW-0297">G-protein coupled receptor</keyword>
<dbReference type="RefSeq" id="XP_017776970.1">
    <property type="nucleotide sequence ID" value="XM_017921481.1"/>
</dbReference>
<keyword evidence="10" id="KW-1185">Reference proteome</keyword>
<keyword evidence="3 8" id="KW-1133">Transmembrane helix</keyword>
<gene>
    <name evidence="11" type="primary">LOC108562964</name>
</gene>
<evidence type="ECO:0000256" key="1">
    <source>
        <dbReference type="ARBA" id="ARBA00004141"/>
    </source>
</evidence>
<evidence type="ECO:0000256" key="3">
    <source>
        <dbReference type="ARBA" id="ARBA00022989"/>
    </source>
</evidence>
<reference evidence="11" key="1">
    <citation type="submission" date="2025-08" db="UniProtKB">
        <authorList>
            <consortium name="RefSeq"/>
        </authorList>
    </citation>
    <scope>IDENTIFICATION</scope>
    <source>
        <tissue evidence="11">Whole Larva</tissue>
    </source>
</reference>
<evidence type="ECO:0000256" key="5">
    <source>
        <dbReference type="ARBA" id="ARBA00023136"/>
    </source>
</evidence>
<dbReference type="InterPro" id="IPR017452">
    <property type="entry name" value="GPCR_Rhodpsn_7TM"/>
</dbReference>
<keyword evidence="6" id="KW-0675">Receptor</keyword>
<feature type="domain" description="G-protein coupled receptors family 1 profile" evidence="9">
    <location>
        <begin position="68"/>
        <end position="136"/>
    </location>
</feature>
<evidence type="ECO:0000256" key="8">
    <source>
        <dbReference type="SAM" id="Phobius"/>
    </source>
</evidence>
<dbReference type="SUPFAM" id="SSF81321">
    <property type="entry name" value="Family A G protein-coupled receptor-like"/>
    <property type="match status" value="1"/>
</dbReference>
<accession>A0ABM1MQX0</accession>
<evidence type="ECO:0000256" key="4">
    <source>
        <dbReference type="ARBA" id="ARBA00023040"/>
    </source>
</evidence>
<dbReference type="PANTHER" id="PTHR24238">
    <property type="entry name" value="G-PROTEIN COUPLED RECEPTOR"/>
    <property type="match status" value="1"/>
</dbReference>
<name>A0ABM1MQX0_NICVS</name>
<proteinExistence type="predicted"/>
<evidence type="ECO:0000256" key="6">
    <source>
        <dbReference type="ARBA" id="ARBA00023170"/>
    </source>
</evidence>
<dbReference type="PANTHER" id="PTHR24238:SF69">
    <property type="entry name" value="G-PROTEIN COUPLED RECEPTOR 165"/>
    <property type="match status" value="1"/>
</dbReference>
<keyword evidence="2 8" id="KW-0812">Transmembrane</keyword>
<sequence length="136" mass="15449">MMKGDTNGSASLIDDIPPDIAEKISTYLSGGREDFDEFQTPIIRSSFEDYMHFIIFMYSLLIVCGVLTNLALLFHVVYRKLYKDETYVFFINNALSDIVKCVCVIPISLYVLLVENWMLGEVLCSVIPMIQKSSIS</sequence>
<feature type="transmembrane region" description="Helical" evidence="8">
    <location>
        <begin position="53"/>
        <end position="78"/>
    </location>
</feature>
<keyword evidence="7" id="KW-0807">Transducer</keyword>
<dbReference type="GeneID" id="108562964"/>
<keyword evidence="5 8" id="KW-0472">Membrane</keyword>
<evidence type="ECO:0000259" key="9">
    <source>
        <dbReference type="PROSITE" id="PS50262"/>
    </source>
</evidence>
<evidence type="ECO:0000256" key="2">
    <source>
        <dbReference type="ARBA" id="ARBA00022692"/>
    </source>
</evidence>
<protein>
    <submittedName>
        <fullName evidence="11">Neuropeptide Y receptor type 1-like</fullName>
    </submittedName>
</protein>